<organism evidence="2 3">
    <name type="scientific">Myodes glareolus</name>
    <name type="common">Bank vole</name>
    <name type="synonym">Clethrionomys glareolus</name>
    <dbReference type="NCBI Taxonomy" id="447135"/>
    <lineage>
        <taxon>Eukaryota</taxon>
        <taxon>Metazoa</taxon>
        <taxon>Chordata</taxon>
        <taxon>Craniata</taxon>
        <taxon>Vertebrata</taxon>
        <taxon>Euteleostomi</taxon>
        <taxon>Mammalia</taxon>
        <taxon>Eutheria</taxon>
        <taxon>Euarchontoglires</taxon>
        <taxon>Glires</taxon>
        <taxon>Rodentia</taxon>
        <taxon>Myomorpha</taxon>
        <taxon>Muroidea</taxon>
        <taxon>Cricetidae</taxon>
        <taxon>Arvicolinae</taxon>
        <taxon>Myodes</taxon>
    </lineage>
</organism>
<name>A0AAW0H440_MYOGA</name>
<dbReference type="AlphaFoldDB" id="A0AAW0H440"/>
<feature type="region of interest" description="Disordered" evidence="1">
    <location>
        <begin position="12"/>
        <end position="36"/>
    </location>
</feature>
<accession>A0AAW0H440</accession>
<keyword evidence="3" id="KW-1185">Reference proteome</keyword>
<dbReference type="Proteomes" id="UP001488838">
    <property type="component" value="Unassembled WGS sequence"/>
</dbReference>
<feature type="compositionally biased region" description="Pro residues" evidence="1">
    <location>
        <begin position="24"/>
        <end position="33"/>
    </location>
</feature>
<feature type="compositionally biased region" description="Pro residues" evidence="1">
    <location>
        <begin position="170"/>
        <end position="190"/>
    </location>
</feature>
<comment type="caution">
    <text evidence="2">The sequence shown here is derived from an EMBL/GenBank/DDBJ whole genome shotgun (WGS) entry which is preliminary data.</text>
</comment>
<feature type="compositionally biased region" description="Polar residues" evidence="1">
    <location>
        <begin position="237"/>
        <end position="250"/>
    </location>
</feature>
<feature type="compositionally biased region" description="Acidic residues" evidence="1">
    <location>
        <begin position="133"/>
        <end position="154"/>
    </location>
</feature>
<proteinExistence type="predicted"/>
<feature type="region of interest" description="Disordered" evidence="1">
    <location>
        <begin position="56"/>
        <end position="103"/>
    </location>
</feature>
<protein>
    <submittedName>
        <fullName evidence="2">Uncharacterized protein</fullName>
    </submittedName>
</protein>
<dbReference type="EMBL" id="JBBHLL010001366">
    <property type="protein sequence ID" value="KAK7796178.1"/>
    <property type="molecule type" value="Genomic_DNA"/>
</dbReference>
<evidence type="ECO:0000313" key="3">
    <source>
        <dbReference type="Proteomes" id="UP001488838"/>
    </source>
</evidence>
<evidence type="ECO:0000313" key="2">
    <source>
        <dbReference type="EMBL" id="KAK7796178.1"/>
    </source>
</evidence>
<feature type="region of interest" description="Disordered" evidence="1">
    <location>
        <begin position="131"/>
        <end position="255"/>
    </location>
</feature>
<feature type="compositionally biased region" description="Pro residues" evidence="1">
    <location>
        <begin position="205"/>
        <end position="224"/>
    </location>
</feature>
<reference evidence="2 3" key="1">
    <citation type="journal article" date="2023" name="bioRxiv">
        <title>Conserved and derived expression patterns and positive selection on dental genes reveal complex evolutionary context of ever-growing rodent molars.</title>
        <authorList>
            <person name="Calamari Z.T."/>
            <person name="Song A."/>
            <person name="Cohen E."/>
            <person name="Akter M."/>
            <person name="Roy R.D."/>
            <person name="Hallikas O."/>
            <person name="Christensen M.M."/>
            <person name="Li P."/>
            <person name="Marangoni P."/>
            <person name="Jernvall J."/>
            <person name="Klein O.D."/>
        </authorList>
    </citation>
    <scope>NUCLEOTIDE SEQUENCE [LARGE SCALE GENOMIC DNA]</scope>
    <source>
        <strain evidence="2">V071</strain>
    </source>
</reference>
<sequence length="385" mass="40811">MEVSILLLLGHGVPRFPSGRKTPDPPPGPPPPQVLQMYGHKVGFALDLRPHEDVLYSPELAQRGHDDAVSSISEDLGDPEDMDQDKHDDSTDDSDTTDLMPRLRGMRLGTVMTASDATLRSRTMMLRMVGQETPEEGPEVEEFSEDDDDSEDSEIQAPPMPGLPPLGQTPAPPLGPPGPPPGAPPFPKPPGISGIQGPLPRLLAPGPPPGRPLGPPPGPSPGLPLAPLLEDPHQSRRTSCTSRYPFSSSRPDVPTLGASSPHWAFPASSLAQPGGIECPTQPHSAIRLKADNASAATIEKKATATISAKPHIANPKAEVTRFVPTALRVRRENKGATAVPQRKSEGDCTVPVAKAAPRSGLSVPVSVQAKDDVFEAFRKEMKGCL</sequence>
<gene>
    <name evidence="2" type="ORF">U0070_013808</name>
</gene>
<evidence type="ECO:0000256" key="1">
    <source>
        <dbReference type="SAM" id="MobiDB-lite"/>
    </source>
</evidence>